<accession>A0A4R2MWL5</accession>
<dbReference type="SUPFAM" id="SSF52540">
    <property type="entry name" value="P-loop containing nucleoside triphosphate hydrolases"/>
    <property type="match status" value="1"/>
</dbReference>
<evidence type="ECO:0000259" key="1">
    <source>
        <dbReference type="Pfam" id="PF13175"/>
    </source>
</evidence>
<proteinExistence type="predicted"/>
<reference evidence="2 3" key="1">
    <citation type="submission" date="2019-03" db="EMBL/GenBank/DDBJ databases">
        <title>Genomic Encyclopedia of Type Strains, Phase IV (KMG-IV): sequencing the most valuable type-strain genomes for metagenomic binning, comparative biology and taxonomic classification.</title>
        <authorList>
            <person name="Goeker M."/>
        </authorList>
    </citation>
    <scope>NUCLEOTIDE SEQUENCE [LARGE SCALE GENOMIC DNA]</scope>
    <source>
        <strain evidence="2 3">DSM 28231</strain>
    </source>
</reference>
<dbReference type="InterPro" id="IPR051396">
    <property type="entry name" value="Bact_Antivir_Def_Nuclease"/>
</dbReference>
<dbReference type="EMBL" id="SLXI01000005">
    <property type="protein sequence ID" value="TCP11927.1"/>
    <property type="molecule type" value="Genomic_DNA"/>
</dbReference>
<dbReference type="Proteomes" id="UP000294841">
    <property type="component" value="Unassembled WGS sequence"/>
</dbReference>
<gene>
    <name evidence="2" type="ORF">EV697_10539</name>
</gene>
<dbReference type="PANTHER" id="PTHR43581">
    <property type="entry name" value="ATP/GTP PHOSPHATASE"/>
    <property type="match status" value="1"/>
</dbReference>
<name>A0A4R2MWL5_9PAST</name>
<keyword evidence="3" id="KW-1185">Reference proteome</keyword>
<dbReference type="RefSeq" id="WP_132024196.1">
    <property type="nucleotide sequence ID" value="NZ_CP016605.1"/>
</dbReference>
<comment type="caution">
    <text evidence="2">The sequence shown here is derived from an EMBL/GenBank/DDBJ whole genome shotgun (WGS) entry which is preliminary data.</text>
</comment>
<evidence type="ECO:0000313" key="2">
    <source>
        <dbReference type="EMBL" id="TCP11927.1"/>
    </source>
</evidence>
<evidence type="ECO:0000313" key="3">
    <source>
        <dbReference type="Proteomes" id="UP000294841"/>
    </source>
</evidence>
<dbReference type="Gene3D" id="3.40.50.300">
    <property type="entry name" value="P-loop containing nucleotide triphosphate hydrolases"/>
    <property type="match status" value="2"/>
</dbReference>
<dbReference type="InterPro" id="IPR041685">
    <property type="entry name" value="AAA_GajA/Old/RecF-like"/>
</dbReference>
<dbReference type="OrthoDB" id="9815944at2"/>
<protein>
    <submittedName>
        <fullName evidence="2">AAA ATPase-like protein</fullName>
    </submittedName>
</protein>
<dbReference type="PANTHER" id="PTHR43581:SF2">
    <property type="entry name" value="EXCINUCLEASE ATPASE SUBUNIT"/>
    <property type="match status" value="1"/>
</dbReference>
<dbReference type="InterPro" id="IPR027417">
    <property type="entry name" value="P-loop_NTPase"/>
</dbReference>
<organism evidence="2 3">
    <name type="scientific">Bisgaardia hudsonensis</name>
    <dbReference type="NCBI Taxonomy" id="109472"/>
    <lineage>
        <taxon>Bacteria</taxon>
        <taxon>Pseudomonadati</taxon>
        <taxon>Pseudomonadota</taxon>
        <taxon>Gammaproteobacteria</taxon>
        <taxon>Pasteurellales</taxon>
        <taxon>Pasteurellaceae</taxon>
        <taxon>Bisgaardia</taxon>
    </lineage>
</organism>
<dbReference type="Pfam" id="PF13175">
    <property type="entry name" value="AAA_15"/>
    <property type="match status" value="1"/>
</dbReference>
<sequence>MKLNISNFSIIKQATIEINGLTVIAGENDTGKSTIGKLLFAIIKASQKYEEDFKEDILPTKIMPKIVSIASVLQPYEKNLGGKIIIRMLGLLNLDSKNSDEIRNEIKKFTIFIEELDITKKSKEEILNNIESIKLIVNENNSNDKLKQKQKALKMALYSEFKKITNFDSFIKLEDRNQSIVEFSCDSNDLKNVFFKDDMDFDDITYIESPFVIQFRNMFLKAGTLLDPIIKPAKETIPLHLKDLANKLKSPNNDIIKLIDNEELIDISGKIATLIDGNFYYDKKQNDFILKRNGLEIPSMNIASGIKSLGLLNTLLSSGIINSNRLLILDEPETNLHPKWQNKYAEILCKLVENDIKIIVASHSPYMISALEHYSKHISNKSFYWASRDEVGNSIFEDKTETVMEDIIQRFANSFDEIY</sequence>
<dbReference type="AlphaFoldDB" id="A0A4R2MWL5"/>
<feature type="domain" description="Endonuclease GajA/Old nuclease/RecF-like AAA" evidence="1">
    <location>
        <begin position="2"/>
        <end position="368"/>
    </location>
</feature>